<comment type="caution">
    <text evidence="1">The sequence shown here is derived from an EMBL/GenBank/DDBJ whole genome shotgun (WGS) entry which is preliminary data.</text>
</comment>
<protein>
    <submittedName>
        <fullName evidence="1">Uncharacterized protein</fullName>
    </submittedName>
</protein>
<accession>A0ACC1QXT6</accession>
<gene>
    <name evidence="1" type="ORF">NLG97_g4044</name>
</gene>
<dbReference type="Proteomes" id="UP001148737">
    <property type="component" value="Unassembled WGS sequence"/>
</dbReference>
<organism evidence="1 2">
    <name type="scientific">Lecanicillium saksenae</name>
    <dbReference type="NCBI Taxonomy" id="468837"/>
    <lineage>
        <taxon>Eukaryota</taxon>
        <taxon>Fungi</taxon>
        <taxon>Dikarya</taxon>
        <taxon>Ascomycota</taxon>
        <taxon>Pezizomycotina</taxon>
        <taxon>Sordariomycetes</taxon>
        <taxon>Hypocreomycetidae</taxon>
        <taxon>Hypocreales</taxon>
        <taxon>Cordycipitaceae</taxon>
        <taxon>Lecanicillium</taxon>
    </lineage>
</organism>
<sequence>MKFTLAAATAMMGAAQAVNVQVVSVGRNPVNNATGLKFWPEKIKAETGSMIQFQFLAGNHTVTQSDFDHPCKPIRDVNPSVEGIFSSYMPVAASSSQKEIPVFTIMVNDTKPMWFFCSQGPHCEKGMSMVVNENTGANSSRSLDNYKTLASGGSPSTGGSTEGGSSGGSSGGSGGSGTSPSKESGSTTSPAGAATTTPTTAGASVASVSSSMLLALGAVFMLF</sequence>
<reference evidence="1" key="1">
    <citation type="submission" date="2022-07" db="EMBL/GenBank/DDBJ databases">
        <title>Genome Sequence of Lecanicillium saksenae.</title>
        <authorList>
            <person name="Buettner E."/>
        </authorList>
    </citation>
    <scope>NUCLEOTIDE SEQUENCE</scope>
    <source>
        <strain evidence="1">VT-O1</strain>
    </source>
</reference>
<evidence type="ECO:0000313" key="1">
    <source>
        <dbReference type="EMBL" id="KAJ3494493.1"/>
    </source>
</evidence>
<name>A0ACC1QXT6_9HYPO</name>
<dbReference type="EMBL" id="JANAKD010000372">
    <property type="protein sequence ID" value="KAJ3494493.1"/>
    <property type="molecule type" value="Genomic_DNA"/>
</dbReference>
<evidence type="ECO:0000313" key="2">
    <source>
        <dbReference type="Proteomes" id="UP001148737"/>
    </source>
</evidence>
<keyword evidence="2" id="KW-1185">Reference proteome</keyword>
<proteinExistence type="predicted"/>